<dbReference type="RefSeq" id="WP_179794620.1">
    <property type="nucleotide sequence ID" value="NZ_BAABHP010000014.1"/>
</dbReference>
<sequence length="243" mass="25174">MTPVLSGGEIILWEFLGTAVLLLFGVGVVANVILPRSNQDGDTAPWVLIVIGWGVGVFAGASIANPTGGHINPAVTLGLAIAGKTPWAEVPFYLIGQFLGAFVGAGLAWLLYKLQFDHNREHNAETVGIFATNPPIKKPIWNLISETIATFVLLLFLLEAPYDSPANYAAVTALVVGIGAALGGPTGYAINPARDLGPRAAYAVLPIPGKGTADWGYSWVPIVGPFLGAALAALVALVLPASS</sequence>
<name>A0A7Y9J6B0_9PSEU</name>
<evidence type="ECO:0000256" key="4">
    <source>
        <dbReference type="ARBA" id="ARBA00022692"/>
    </source>
</evidence>
<dbReference type="InterPro" id="IPR050363">
    <property type="entry name" value="MIP/Aquaporin"/>
</dbReference>
<comment type="caution">
    <text evidence="9">The sequence shown here is derived from an EMBL/GenBank/DDBJ whole genome shotgun (WGS) entry which is preliminary data.</text>
</comment>
<dbReference type="InterPro" id="IPR000425">
    <property type="entry name" value="MIP"/>
</dbReference>
<evidence type="ECO:0000256" key="8">
    <source>
        <dbReference type="SAM" id="Phobius"/>
    </source>
</evidence>
<dbReference type="InterPro" id="IPR023271">
    <property type="entry name" value="Aquaporin-like"/>
</dbReference>
<keyword evidence="6 8" id="KW-0472">Membrane</keyword>
<organism evidence="9 10">
    <name type="scientific">Actinomycetospora corticicola</name>
    <dbReference type="NCBI Taxonomy" id="663602"/>
    <lineage>
        <taxon>Bacteria</taxon>
        <taxon>Bacillati</taxon>
        <taxon>Actinomycetota</taxon>
        <taxon>Actinomycetes</taxon>
        <taxon>Pseudonocardiales</taxon>
        <taxon>Pseudonocardiaceae</taxon>
        <taxon>Actinomycetospora</taxon>
    </lineage>
</organism>
<dbReference type="AlphaFoldDB" id="A0A7Y9J6B0"/>
<dbReference type="PROSITE" id="PS00221">
    <property type="entry name" value="MIP"/>
    <property type="match status" value="1"/>
</dbReference>
<dbReference type="PANTHER" id="PTHR43829:SF9">
    <property type="entry name" value="AQUAPORIN-9"/>
    <property type="match status" value="1"/>
</dbReference>
<reference evidence="9 10" key="1">
    <citation type="submission" date="2020-07" db="EMBL/GenBank/DDBJ databases">
        <title>Sequencing the genomes of 1000 actinobacteria strains.</title>
        <authorList>
            <person name="Klenk H.-P."/>
        </authorList>
    </citation>
    <scope>NUCLEOTIDE SEQUENCE [LARGE SCALE GENOMIC DNA]</scope>
    <source>
        <strain evidence="9 10">DSM 45772</strain>
    </source>
</reference>
<keyword evidence="10" id="KW-1185">Reference proteome</keyword>
<protein>
    <submittedName>
        <fullName evidence="9">Glycerol uptake facilitator protein</fullName>
    </submittedName>
</protein>
<feature type="transmembrane region" description="Helical" evidence="8">
    <location>
        <begin position="12"/>
        <end position="34"/>
    </location>
</feature>
<evidence type="ECO:0000256" key="7">
    <source>
        <dbReference type="RuleBase" id="RU000477"/>
    </source>
</evidence>
<accession>A0A7Y9J6B0</accession>
<evidence type="ECO:0000256" key="5">
    <source>
        <dbReference type="ARBA" id="ARBA00022989"/>
    </source>
</evidence>
<comment type="subcellular location">
    <subcellularLocation>
        <location evidence="1">Membrane</location>
        <topology evidence="1">Multi-pass membrane protein</topology>
    </subcellularLocation>
</comment>
<feature type="transmembrane region" description="Helical" evidence="8">
    <location>
        <begin position="46"/>
        <end position="64"/>
    </location>
</feature>
<evidence type="ECO:0000256" key="1">
    <source>
        <dbReference type="ARBA" id="ARBA00004141"/>
    </source>
</evidence>
<evidence type="ECO:0000256" key="3">
    <source>
        <dbReference type="ARBA" id="ARBA00022448"/>
    </source>
</evidence>
<feature type="transmembrane region" description="Helical" evidence="8">
    <location>
        <begin position="219"/>
        <end position="239"/>
    </location>
</feature>
<dbReference type="Proteomes" id="UP000535890">
    <property type="component" value="Unassembled WGS sequence"/>
</dbReference>
<dbReference type="Gene3D" id="1.20.1080.10">
    <property type="entry name" value="Glycerol uptake facilitator protein"/>
    <property type="match status" value="1"/>
</dbReference>
<dbReference type="GO" id="GO:0005886">
    <property type="term" value="C:plasma membrane"/>
    <property type="evidence" value="ECO:0007669"/>
    <property type="project" value="TreeGrafter"/>
</dbReference>
<keyword evidence="3 7" id="KW-0813">Transport</keyword>
<keyword evidence="5 8" id="KW-1133">Transmembrane helix</keyword>
<evidence type="ECO:0000313" key="9">
    <source>
        <dbReference type="EMBL" id="NYD37030.1"/>
    </source>
</evidence>
<evidence type="ECO:0000313" key="10">
    <source>
        <dbReference type="Proteomes" id="UP000535890"/>
    </source>
</evidence>
<dbReference type="SUPFAM" id="SSF81338">
    <property type="entry name" value="Aquaporin-like"/>
    <property type="match status" value="1"/>
</dbReference>
<dbReference type="Pfam" id="PF00230">
    <property type="entry name" value="MIP"/>
    <property type="match status" value="1"/>
</dbReference>
<gene>
    <name evidence="9" type="ORF">BJ983_003132</name>
</gene>
<keyword evidence="4 7" id="KW-0812">Transmembrane</keyword>
<evidence type="ECO:0000256" key="2">
    <source>
        <dbReference type="ARBA" id="ARBA00006175"/>
    </source>
</evidence>
<dbReference type="EMBL" id="JACCBN010000001">
    <property type="protein sequence ID" value="NYD37030.1"/>
    <property type="molecule type" value="Genomic_DNA"/>
</dbReference>
<feature type="transmembrane region" description="Helical" evidence="8">
    <location>
        <begin position="92"/>
        <end position="112"/>
    </location>
</feature>
<feature type="transmembrane region" description="Helical" evidence="8">
    <location>
        <begin position="140"/>
        <end position="158"/>
    </location>
</feature>
<evidence type="ECO:0000256" key="6">
    <source>
        <dbReference type="ARBA" id="ARBA00023136"/>
    </source>
</evidence>
<dbReference type="PANTHER" id="PTHR43829">
    <property type="entry name" value="AQUAPORIN OR AQUAGLYCEROPORIN RELATED"/>
    <property type="match status" value="1"/>
</dbReference>
<dbReference type="PRINTS" id="PR00783">
    <property type="entry name" value="MINTRINSICP"/>
</dbReference>
<proteinExistence type="inferred from homology"/>
<dbReference type="GO" id="GO:0015254">
    <property type="term" value="F:glycerol channel activity"/>
    <property type="evidence" value="ECO:0007669"/>
    <property type="project" value="TreeGrafter"/>
</dbReference>
<dbReference type="InterPro" id="IPR022357">
    <property type="entry name" value="MIP_CS"/>
</dbReference>
<comment type="similarity">
    <text evidence="2 7">Belongs to the MIP/aquaporin (TC 1.A.8) family.</text>
</comment>